<evidence type="ECO:0000313" key="24">
    <source>
        <dbReference type="RefSeq" id="XP_020105295.1"/>
    </source>
</evidence>
<gene>
    <name evidence="24" type="primary">LOC109721895</name>
</gene>
<keyword evidence="7 20" id="KW-0812">Transmembrane</keyword>
<feature type="region of interest" description="Disordered" evidence="19">
    <location>
        <begin position="570"/>
        <end position="591"/>
    </location>
</feature>
<evidence type="ECO:0000256" key="21">
    <source>
        <dbReference type="SAM" id="SignalP"/>
    </source>
</evidence>
<dbReference type="Pfam" id="PF07714">
    <property type="entry name" value="PK_Tyr_Ser-Thr"/>
    <property type="match status" value="1"/>
</dbReference>
<dbReference type="InterPro" id="IPR011009">
    <property type="entry name" value="Kinase-like_dom_sf"/>
</dbReference>
<evidence type="ECO:0000256" key="10">
    <source>
        <dbReference type="ARBA" id="ARBA00022741"/>
    </source>
</evidence>
<feature type="chain" id="PRO_5027776313" description="non-specific serine/threonine protein kinase" evidence="21">
    <location>
        <begin position="23"/>
        <end position="941"/>
    </location>
</feature>
<proteinExistence type="predicted"/>
<dbReference type="SMART" id="SM00369">
    <property type="entry name" value="LRR_TYP"/>
    <property type="match status" value="2"/>
</dbReference>
<comment type="subcellular location">
    <subcellularLocation>
        <location evidence="1">Cell membrane</location>
        <topology evidence="1">Single-pass membrane protein</topology>
    </subcellularLocation>
</comment>
<feature type="binding site" evidence="18">
    <location>
        <position position="641"/>
    </location>
    <ligand>
        <name>ATP</name>
        <dbReference type="ChEBI" id="CHEBI:30616"/>
    </ligand>
</feature>
<dbReference type="InterPro" id="IPR024788">
    <property type="entry name" value="Malectin-like_Carb-bd_dom"/>
</dbReference>
<dbReference type="GO" id="GO:0005886">
    <property type="term" value="C:plasma membrane"/>
    <property type="evidence" value="ECO:0007669"/>
    <property type="project" value="UniProtKB-SubCell"/>
</dbReference>
<dbReference type="CDD" id="cd14066">
    <property type="entry name" value="STKc_IRAK"/>
    <property type="match status" value="1"/>
</dbReference>
<evidence type="ECO:0000256" key="6">
    <source>
        <dbReference type="ARBA" id="ARBA00022679"/>
    </source>
</evidence>
<evidence type="ECO:0000256" key="17">
    <source>
        <dbReference type="ARBA" id="ARBA00048679"/>
    </source>
</evidence>
<feature type="compositionally biased region" description="Low complexity" evidence="19">
    <location>
        <begin position="896"/>
        <end position="907"/>
    </location>
</feature>
<dbReference type="InterPro" id="IPR003591">
    <property type="entry name" value="Leu-rich_rpt_typical-subtyp"/>
</dbReference>
<keyword evidence="6" id="KW-0808">Transferase</keyword>
<evidence type="ECO:0000256" key="8">
    <source>
        <dbReference type="ARBA" id="ARBA00022729"/>
    </source>
</evidence>
<accession>A0A6P5GJ12</accession>
<feature type="compositionally biased region" description="Basic and acidic residues" evidence="19">
    <location>
        <begin position="579"/>
        <end position="591"/>
    </location>
</feature>
<evidence type="ECO:0000256" key="15">
    <source>
        <dbReference type="ARBA" id="ARBA00023170"/>
    </source>
</evidence>
<dbReference type="PROSITE" id="PS00107">
    <property type="entry name" value="PROTEIN_KINASE_ATP"/>
    <property type="match status" value="1"/>
</dbReference>
<comment type="catalytic activity">
    <reaction evidence="17">
        <text>L-seryl-[protein] + ATP = O-phospho-L-seryl-[protein] + ADP + H(+)</text>
        <dbReference type="Rhea" id="RHEA:17989"/>
        <dbReference type="Rhea" id="RHEA-COMP:9863"/>
        <dbReference type="Rhea" id="RHEA-COMP:11604"/>
        <dbReference type="ChEBI" id="CHEBI:15378"/>
        <dbReference type="ChEBI" id="CHEBI:29999"/>
        <dbReference type="ChEBI" id="CHEBI:30616"/>
        <dbReference type="ChEBI" id="CHEBI:83421"/>
        <dbReference type="ChEBI" id="CHEBI:456216"/>
        <dbReference type="EC" id="2.7.11.1"/>
    </reaction>
</comment>
<keyword evidence="11" id="KW-0418">Kinase</keyword>
<keyword evidence="8 21" id="KW-0732">Signal</keyword>
<dbReference type="Gene3D" id="3.30.200.20">
    <property type="entry name" value="Phosphorylase Kinase, domain 1"/>
    <property type="match status" value="1"/>
</dbReference>
<keyword evidence="10 18" id="KW-0547">Nucleotide-binding</keyword>
<comment type="catalytic activity">
    <reaction evidence="16">
        <text>L-threonyl-[protein] + ATP = O-phospho-L-threonyl-[protein] + ADP + H(+)</text>
        <dbReference type="Rhea" id="RHEA:46608"/>
        <dbReference type="Rhea" id="RHEA-COMP:11060"/>
        <dbReference type="Rhea" id="RHEA-COMP:11605"/>
        <dbReference type="ChEBI" id="CHEBI:15378"/>
        <dbReference type="ChEBI" id="CHEBI:30013"/>
        <dbReference type="ChEBI" id="CHEBI:30616"/>
        <dbReference type="ChEBI" id="CHEBI:61977"/>
        <dbReference type="ChEBI" id="CHEBI:456216"/>
        <dbReference type="EC" id="2.7.11.1"/>
    </reaction>
</comment>
<keyword evidence="15" id="KW-0675">Receptor</keyword>
<dbReference type="InterPro" id="IPR001245">
    <property type="entry name" value="Ser-Thr/Tyr_kinase_cat_dom"/>
</dbReference>
<dbReference type="PROSITE" id="PS00108">
    <property type="entry name" value="PROTEIN_KINASE_ST"/>
    <property type="match status" value="1"/>
</dbReference>
<dbReference type="GeneID" id="109721895"/>
<evidence type="ECO:0000256" key="4">
    <source>
        <dbReference type="ARBA" id="ARBA00022553"/>
    </source>
</evidence>
<evidence type="ECO:0000256" key="18">
    <source>
        <dbReference type="PROSITE-ProRule" id="PRU10141"/>
    </source>
</evidence>
<reference evidence="24" key="2">
    <citation type="submission" date="2025-08" db="UniProtKB">
        <authorList>
            <consortium name="RefSeq"/>
        </authorList>
    </citation>
    <scope>IDENTIFICATION</scope>
    <source>
        <tissue evidence="24">Leaf</tissue>
    </source>
</reference>
<dbReference type="InterPro" id="IPR008271">
    <property type="entry name" value="Ser/Thr_kinase_AS"/>
</dbReference>
<keyword evidence="13 20" id="KW-1133">Transmembrane helix</keyword>
<feature type="domain" description="Protein kinase" evidence="22">
    <location>
        <begin position="613"/>
        <end position="886"/>
    </location>
</feature>
<keyword evidence="9" id="KW-0677">Repeat</keyword>
<dbReference type="FunFam" id="3.30.200.20:FF:000394">
    <property type="entry name" value="Leucine-rich repeat receptor-like protein kinase"/>
    <property type="match status" value="1"/>
</dbReference>
<dbReference type="FunFam" id="1.10.510.10:FF:000146">
    <property type="entry name" value="LRR receptor-like serine/threonine-protein kinase IOS1"/>
    <property type="match status" value="1"/>
</dbReference>
<reference evidence="23" key="1">
    <citation type="journal article" date="2015" name="Nat. Genet.">
        <title>The pineapple genome and the evolution of CAM photosynthesis.</title>
        <authorList>
            <person name="Ming R."/>
            <person name="VanBuren R."/>
            <person name="Wai C.M."/>
            <person name="Tang H."/>
            <person name="Schatz M.C."/>
            <person name="Bowers J.E."/>
            <person name="Lyons E."/>
            <person name="Wang M.L."/>
            <person name="Chen J."/>
            <person name="Biggers E."/>
            <person name="Zhang J."/>
            <person name="Huang L."/>
            <person name="Zhang L."/>
            <person name="Miao W."/>
            <person name="Zhang J."/>
            <person name="Ye Z."/>
            <person name="Miao C."/>
            <person name="Lin Z."/>
            <person name="Wang H."/>
            <person name="Zhou H."/>
            <person name="Yim W.C."/>
            <person name="Priest H.D."/>
            <person name="Zheng C."/>
            <person name="Woodhouse M."/>
            <person name="Edger P.P."/>
            <person name="Guyot R."/>
            <person name="Guo H.B."/>
            <person name="Guo H."/>
            <person name="Zheng G."/>
            <person name="Singh R."/>
            <person name="Sharma A."/>
            <person name="Min X."/>
            <person name="Zheng Y."/>
            <person name="Lee H."/>
            <person name="Gurtowski J."/>
            <person name="Sedlazeck F.J."/>
            <person name="Harkess A."/>
            <person name="McKain M.R."/>
            <person name="Liao Z."/>
            <person name="Fang J."/>
            <person name="Liu J."/>
            <person name="Zhang X."/>
            <person name="Zhang Q."/>
            <person name="Hu W."/>
            <person name="Qin Y."/>
            <person name="Wang K."/>
            <person name="Chen L.Y."/>
            <person name="Shirley N."/>
            <person name="Lin Y.R."/>
            <person name="Liu L.Y."/>
            <person name="Hernandez A.G."/>
            <person name="Wright C.L."/>
            <person name="Bulone V."/>
            <person name="Tuskan G.A."/>
            <person name="Heath K."/>
            <person name="Zee F."/>
            <person name="Moore P.H."/>
            <person name="Sunkar R."/>
            <person name="Leebens-Mack J.H."/>
            <person name="Mockler T."/>
            <person name="Bennetzen J.L."/>
            <person name="Freeling M."/>
            <person name="Sankoff D."/>
            <person name="Paterson A.H."/>
            <person name="Zhu X."/>
            <person name="Yang X."/>
            <person name="Smith J.A."/>
            <person name="Cushman J.C."/>
            <person name="Paull R.E."/>
            <person name="Yu Q."/>
        </authorList>
    </citation>
    <scope>NUCLEOTIDE SEQUENCE [LARGE SCALE GENOMIC DNA]</scope>
    <source>
        <strain evidence="23">cv. F153</strain>
    </source>
</reference>
<dbReference type="FunFam" id="3.80.10.10:FF:000129">
    <property type="entry name" value="Leucine-rich repeat receptor-like kinase"/>
    <property type="match status" value="1"/>
</dbReference>
<keyword evidence="14 20" id="KW-0472">Membrane</keyword>
<dbReference type="Gene3D" id="1.10.510.10">
    <property type="entry name" value="Transferase(Phosphotransferase) domain 1"/>
    <property type="match status" value="1"/>
</dbReference>
<evidence type="ECO:0000256" key="1">
    <source>
        <dbReference type="ARBA" id="ARBA00004162"/>
    </source>
</evidence>
<feature type="region of interest" description="Disordered" evidence="19">
    <location>
        <begin position="896"/>
        <end position="918"/>
    </location>
</feature>
<keyword evidence="4" id="KW-0597">Phosphoprotein</keyword>
<evidence type="ECO:0000259" key="22">
    <source>
        <dbReference type="PROSITE" id="PS50011"/>
    </source>
</evidence>
<dbReference type="RefSeq" id="XP_020105295.1">
    <property type="nucleotide sequence ID" value="XM_020249706.1"/>
</dbReference>
<evidence type="ECO:0000256" key="5">
    <source>
        <dbReference type="ARBA" id="ARBA00022614"/>
    </source>
</evidence>
<feature type="signal peptide" evidence="21">
    <location>
        <begin position="1"/>
        <end position="22"/>
    </location>
</feature>
<evidence type="ECO:0000313" key="23">
    <source>
        <dbReference type="Proteomes" id="UP000515123"/>
    </source>
</evidence>
<dbReference type="GO" id="GO:0005524">
    <property type="term" value="F:ATP binding"/>
    <property type="evidence" value="ECO:0007669"/>
    <property type="project" value="UniProtKB-UniRule"/>
</dbReference>
<evidence type="ECO:0000256" key="20">
    <source>
        <dbReference type="SAM" id="Phobius"/>
    </source>
</evidence>
<evidence type="ECO:0000256" key="7">
    <source>
        <dbReference type="ARBA" id="ARBA00022692"/>
    </source>
</evidence>
<keyword evidence="23" id="KW-1185">Reference proteome</keyword>
<dbReference type="SUPFAM" id="SSF52058">
    <property type="entry name" value="L domain-like"/>
    <property type="match status" value="1"/>
</dbReference>
<dbReference type="SUPFAM" id="SSF56112">
    <property type="entry name" value="Protein kinase-like (PK-like)"/>
    <property type="match status" value="1"/>
</dbReference>
<dbReference type="Pfam" id="PF13855">
    <property type="entry name" value="LRR_8"/>
    <property type="match status" value="1"/>
</dbReference>
<sequence>MAVLWGLILLLGLSAFGVRVHSQPDSLGFISIDCGIPENSKYVDAVTTLTYTSDNQFIDTGTNRNISAGYVTPSLARRYLTVRSFTTGRRNCYTMNSLMAGQKYLVRAMFLYANYDGLNKPPVFDVHVGVNFLQTINISDAGSPEVAEVIMVVPASYLQVCLVDTGEGTPFISSLEVRPLKAVLYPAVNGTQALVLYRRINVGPTDTTRIRYPNDTHDRIWVPGSNFPDWSEIFTPLPVRSLAGDRFEAPSAVLQSAAVPAGAATKLEFFWSSAADPDDPDNNAAYVAVLHFAEIQALPPRAAREFNIYLNGELWYGPFSPAYLSSDYVYSANPSSGYPHYNFTIVATAASKLPPILNALEVLQVLQMPGLATDGDDVTAIAAIKTQYQVKRYWMGDPCAPKAYSWDGLSCSYSPSNPPRITALNLSSGGLTGNVTTSFAKLTTLQSLDLSHNNLTGLVPDVLAQLPLLTFLDLTGNQLNGSIPANLLKKSQDGSLTLRFGENVNICADGSSCAHVCANETLCGPLLSPLPPPIKKSSIAPVIVIIPIVVVVLLVVVILVLCRMRKRPGLHTNPSTVRPQHESYSREVRDQENSSLQLENRQFTYNELELLTNNFSRELGKGGFGSVYEGILENGTPVAVKMRSHSSKQGVKEFLAEAQHLTRVHHKNLVSMIGYCKDGDYLALVYEFMSEGTLEKHLKGKAYTRPLTWKQRLRISLEAAQGLEYLHKGCKPPLIHRDVKTNNILLNANLEAKVADFGLSKPFNSDAHTHVSTAVVGTPGYVDPEYYTTSQLSEKSDVYSFGIVLLEVITGQPAILPAPENAHIVQWVRQRLSRGNIESVADPRMRGEYDINCVWKAADLALKCTEQSSIQRPTMTDTVMQLKECMELEEAGERSNNYYSGNSNTYSRGDNLHTETGDSQNSAFELEYMPMMPAGTGPAAR</sequence>
<evidence type="ECO:0000256" key="14">
    <source>
        <dbReference type="ARBA" id="ARBA00023136"/>
    </source>
</evidence>
<feature type="transmembrane region" description="Helical" evidence="20">
    <location>
        <begin position="539"/>
        <end position="562"/>
    </location>
</feature>
<dbReference type="InterPro" id="IPR032675">
    <property type="entry name" value="LRR_dom_sf"/>
</dbReference>
<dbReference type="PROSITE" id="PS51450">
    <property type="entry name" value="LRR"/>
    <property type="match status" value="1"/>
</dbReference>
<evidence type="ECO:0000256" key="3">
    <source>
        <dbReference type="ARBA" id="ARBA00022527"/>
    </source>
</evidence>
<dbReference type="InterPro" id="IPR001611">
    <property type="entry name" value="Leu-rich_rpt"/>
</dbReference>
<dbReference type="Proteomes" id="UP000515123">
    <property type="component" value="Linkage group 16"/>
</dbReference>
<dbReference type="PANTHER" id="PTHR45631">
    <property type="entry name" value="OS07G0107800 PROTEIN-RELATED"/>
    <property type="match status" value="1"/>
</dbReference>
<keyword evidence="5" id="KW-0433">Leucine-rich repeat</keyword>
<dbReference type="EC" id="2.7.11.1" evidence="2"/>
<dbReference type="PANTHER" id="PTHR45631:SF202">
    <property type="entry name" value="SENESCENCE-INDUCED RECEPTOR-LIKE SERINE_THREONINE-PROTEIN KINASE"/>
    <property type="match status" value="1"/>
</dbReference>
<evidence type="ECO:0000256" key="9">
    <source>
        <dbReference type="ARBA" id="ARBA00022737"/>
    </source>
</evidence>
<dbReference type="PRINTS" id="PR00019">
    <property type="entry name" value="LEURICHRPT"/>
</dbReference>
<name>A0A6P5GJ12_ANACO</name>
<evidence type="ECO:0000256" key="16">
    <source>
        <dbReference type="ARBA" id="ARBA00047899"/>
    </source>
</evidence>
<dbReference type="OrthoDB" id="2017114at2759"/>
<dbReference type="InterPro" id="IPR000719">
    <property type="entry name" value="Prot_kinase_dom"/>
</dbReference>
<organism evidence="23 24">
    <name type="scientific">Ananas comosus</name>
    <name type="common">Pineapple</name>
    <name type="synonym">Ananas ananas</name>
    <dbReference type="NCBI Taxonomy" id="4615"/>
    <lineage>
        <taxon>Eukaryota</taxon>
        <taxon>Viridiplantae</taxon>
        <taxon>Streptophyta</taxon>
        <taxon>Embryophyta</taxon>
        <taxon>Tracheophyta</taxon>
        <taxon>Spermatophyta</taxon>
        <taxon>Magnoliopsida</taxon>
        <taxon>Liliopsida</taxon>
        <taxon>Poales</taxon>
        <taxon>Bromeliaceae</taxon>
        <taxon>Bromelioideae</taxon>
        <taxon>Ananas</taxon>
    </lineage>
</organism>
<keyword evidence="3" id="KW-0723">Serine/threonine-protein kinase</keyword>
<evidence type="ECO:0000256" key="19">
    <source>
        <dbReference type="SAM" id="MobiDB-lite"/>
    </source>
</evidence>
<keyword evidence="12 18" id="KW-0067">ATP-binding</keyword>
<dbReference type="AlphaFoldDB" id="A0A6P5GJ12"/>
<evidence type="ECO:0000256" key="2">
    <source>
        <dbReference type="ARBA" id="ARBA00012513"/>
    </source>
</evidence>
<dbReference type="InterPro" id="IPR017441">
    <property type="entry name" value="Protein_kinase_ATP_BS"/>
</dbReference>
<dbReference type="PROSITE" id="PS50011">
    <property type="entry name" value="PROTEIN_KINASE_DOM"/>
    <property type="match status" value="1"/>
</dbReference>
<dbReference type="GO" id="GO:0004674">
    <property type="term" value="F:protein serine/threonine kinase activity"/>
    <property type="evidence" value="ECO:0007669"/>
    <property type="project" value="UniProtKB-KW"/>
</dbReference>
<dbReference type="Gene3D" id="3.80.10.10">
    <property type="entry name" value="Ribonuclease Inhibitor"/>
    <property type="match status" value="1"/>
</dbReference>
<protein>
    <recommendedName>
        <fullName evidence="2">non-specific serine/threonine protein kinase</fullName>
        <ecNumber evidence="2">2.7.11.1</ecNumber>
    </recommendedName>
</protein>
<evidence type="ECO:0000256" key="11">
    <source>
        <dbReference type="ARBA" id="ARBA00022777"/>
    </source>
</evidence>
<dbReference type="Pfam" id="PF12819">
    <property type="entry name" value="Malectin_like"/>
    <property type="match status" value="1"/>
</dbReference>
<dbReference type="SMART" id="SM00220">
    <property type="entry name" value="S_TKc"/>
    <property type="match status" value="1"/>
</dbReference>
<evidence type="ECO:0000256" key="12">
    <source>
        <dbReference type="ARBA" id="ARBA00022840"/>
    </source>
</evidence>
<evidence type="ECO:0000256" key="13">
    <source>
        <dbReference type="ARBA" id="ARBA00022989"/>
    </source>
</evidence>